<evidence type="ECO:0000256" key="1">
    <source>
        <dbReference type="SAM" id="MobiDB-lite"/>
    </source>
</evidence>
<gene>
    <name evidence="2" type="ORF">ACFFRH_39565</name>
</gene>
<feature type="region of interest" description="Disordered" evidence="1">
    <location>
        <begin position="128"/>
        <end position="148"/>
    </location>
</feature>
<protein>
    <submittedName>
        <fullName evidence="2">Uncharacterized protein</fullName>
    </submittedName>
</protein>
<keyword evidence="3" id="KW-1185">Reference proteome</keyword>
<proteinExistence type="predicted"/>
<sequence>MGREPYLLQEAAEDVAGGQHDIIEARSRNGPWLWIGVAALVALVAWNLTGRERPDAVAPSFPPPVPTRAGTVAQDAPNVLHPRFRQKGGREILDVVFPDGSAAEVSYPAELGLAKLGVRPAMSGRLDGDTGPYRQLTVPSGGPAGVSRGQPMIRRLTKRVTLWHPMSPAEGEVLLFAFDPWFVALRDLKDGMPFEQRMLWARNLRGKVTKGGYLVLDATSPVRLATRGEILDGEPLGPQLWFGGARETLLVLAPVPGCDVASIELSVIEQRRRFSAETCQDGVYVAASGERGHVERTMAGITVRRTTA</sequence>
<dbReference type="EMBL" id="JBHMBS010000036">
    <property type="protein sequence ID" value="MFB9681613.1"/>
    <property type="molecule type" value="Genomic_DNA"/>
</dbReference>
<dbReference type="RefSeq" id="WP_344743753.1">
    <property type="nucleotide sequence ID" value="NZ_BAAAWW010000030.1"/>
</dbReference>
<organism evidence="2 3">
    <name type="scientific">Streptosporangium vulgare</name>
    <dbReference type="NCBI Taxonomy" id="46190"/>
    <lineage>
        <taxon>Bacteria</taxon>
        <taxon>Bacillati</taxon>
        <taxon>Actinomycetota</taxon>
        <taxon>Actinomycetes</taxon>
        <taxon>Streptosporangiales</taxon>
        <taxon>Streptosporangiaceae</taxon>
        <taxon>Streptosporangium</taxon>
    </lineage>
</organism>
<dbReference type="Proteomes" id="UP001589610">
    <property type="component" value="Unassembled WGS sequence"/>
</dbReference>
<accession>A0ABV5TR70</accession>
<evidence type="ECO:0000313" key="3">
    <source>
        <dbReference type="Proteomes" id="UP001589610"/>
    </source>
</evidence>
<reference evidence="2 3" key="1">
    <citation type="submission" date="2024-09" db="EMBL/GenBank/DDBJ databases">
        <authorList>
            <person name="Sun Q."/>
            <person name="Mori K."/>
        </authorList>
    </citation>
    <scope>NUCLEOTIDE SEQUENCE [LARGE SCALE GENOMIC DNA]</scope>
    <source>
        <strain evidence="2 3">JCM 3028</strain>
    </source>
</reference>
<evidence type="ECO:0000313" key="2">
    <source>
        <dbReference type="EMBL" id="MFB9681613.1"/>
    </source>
</evidence>
<name>A0ABV5TR70_9ACTN</name>
<comment type="caution">
    <text evidence="2">The sequence shown here is derived from an EMBL/GenBank/DDBJ whole genome shotgun (WGS) entry which is preliminary data.</text>
</comment>